<protein>
    <submittedName>
        <fullName evidence="2">Uncharacterized protein</fullName>
    </submittedName>
</protein>
<feature type="transmembrane region" description="Helical" evidence="1">
    <location>
        <begin position="43"/>
        <end position="65"/>
    </location>
</feature>
<proteinExistence type="predicted"/>
<evidence type="ECO:0000256" key="1">
    <source>
        <dbReference type="SAM" id="Phobius"/>
    </source>
</evidence>
<dbReference type="Proteomes" id="UP000006729">
    <property type="component" value="Chromosome 1"/>
</dbReference>
<dbReference type="EMBL" id="CM009290">
    <property type="protein sequence ID" value="PNT59380.1"/>
    <property type="molecule type" value="Genomic_DNA"/>
</dbReference>
<gene>
    <name evidence="2" type="ORF">POPTR_001G406400</name>
</gene>
<evidence type="ECO:0000313" key="2">
    <source>
        <dbReference type="EMBL" id="PNT59380.1"/>
    </source>
</evidence>
<keyword evidence="3" id="KW-1185">Reference proteome</keyword>
<dbReference type="AlphaFoldDB" id="A0A2K2CBH9"/>
<sequence length="133" mass="15693">MEFRRIKEKYVPVFLSLCLFIIKTIHSKNRLRPGQFCKGLRFCVLQLSIICLFRIIDIIFILVIIRNLKNSTYRKCRLTRNPTTKIIIKIATSEIKNLMWNTMSLRENQQPSFNTWTVQVLFNSITGCASYTI</sequence>
<name>A0A2K2CBH9_POPTR</name>
<keyword evidence="1" id="KW-1133">Transmembrane helix</keyword>
<keyword evidence="1" id="KW-0812">Transmembrane</keyword>
<reference evidence="2 3" key="1">
    <citation type="journal article" date="2006" name="Science">
        <title>The genome of black cottonwood, Populus trichocarpa (Torr. &amp; Gray).</title>
        <authorList>
            <person name="Tuskan G.A."/>
            <person name="Difazio S."/>
            <person name="Jansson S."/>
            <person name="Bohlmann J."/>
            <person name="Grigoriev I."/>
            <person name="Hellsten U."/>
            <person name="Putnam N."/>
            <person name="Ralph S."/>
            <person name="Rombauts S."/>
            <person name="Salamov A."/>
            <person name="Schein J."/>
            <person name="Sterck L."/>
            <person name="Aerts A."/>
            <person name="Bhalerao R.R."/>
            <person name="Bhalerao R.P."/>
            <person name="Blaudez D."/>
            <person name="Boerjan W."/>
            <person name="Brun A."/>
            <person name="Brunner A."/>
            <person name="Busov V."/>
            <person name="Campbell M."/>
            <person name="Carlson J."/>
            <person name="Chalot M."/>
            <person name="Chapman J."/>
            <person name="Chen G.L."/>
            <person name="Cooper D."/>
            <person name="Coutinho P.M."/>
            <person name="Couturier J."/>
            <person name="Covert S."/>
            <person name="Cronk Q."/>
            <person name="Cunningham R."/>
            <person name="Davis J."/>
            <person name="Degroeve S."/>
            <person name="Dejardin A."/>
            <person name="Depamphilis C."/>
            <person name="Detter J."/>
            <person name="Dirks B."/>
            <person name="Dubchak I."/>
            <person name="Duplessis S."/>
            <person name="Ehlting J."/>
            <person name="Ellis B."/>
            <person name="Gendler K."/>
            <person name="Goodstein D."/>
            <person name="Gribskov M."/>
            <person name="Grimwood J."/>
            <person name="Groover A."/>
            <person name="Gunter L."/>
            <person name="Hamberger B."/>
            <person name="Heinze B."/>
            <person name="Helariutta Y."/>
            <person name="Henrissat B."/>
            <person name="Holligan D."/>
            <person name="Holt R."/>
            <person name="Huang W."/>
            <person name="Islam-Faridi N."/>
            <person name="Jones S."/>
            <person name="Jones-Rhoades M."/>
            <person name="Jorgensen R."/>
            <person name="Joshi C."/>
            <person name="Kangasjarvi J."/>
            <person name="Karlsson J."/>
            <person name="Kelleher C."/>
            <person name="Kirkpatrick R."/>
            <person name="Kirst M."/>
            <person name="Kohler A."/>
            <person name="Kalluri U."/>
            <person name="Larimer F."/>
            <person name="Leebens-Mack J."/>
            <person name="Leple J.C."/>
            <person name="Locascio P."/>
            <person name="Lou Y."/>
            <person name="Lucas S."/>
            <person name="Martin F."/>
            <person name="Montanini B."/>
            <person name="Napoli C."/>
            <person name="Nelson D.R."/>
            <person name="Nelson C."/>
            <person name="Nieminen K."/>
            <person name="Nilsson O."/>
            <person name="Pereda V."/>
            <person name="Peter G."/>
            <person name="Philippe R."/>
            <person name="Pilate G."/>
            <person name="Poliakov A."/>
            <person name="Razumovskaya J."/>
            <person name="Richardson P."/>
            <person name="Rinaldi C."/>
            <person name="Ritland K."/>
            <person name="Rouze P."/>
            <person name="Ryaboy D."/>
            <person name="Schmutz J."/>
            <person name="Schrader J."/>
            <person name="Segerman B."/>
            <person name="Shin H."/>
            <person name="Siddiqui A."/>
            <person name="Sterky F."/>
            <person name="Terry A."/>
            <person name="Tsai C.J."/>
            <person name="Uberbacher E."/>
            <person name="Unneberg P."/>
            <person name="Vahala J."/>
            <person name="Wall K."/>
            <person name="Wessler S."/>
            <person name="Yang G."/>
            <person name="Yin T."/>
            <person name="Douglas C."/>
            <person name="Marra M."/>
            <person name="Sandberg G."/>
            <person name="Van de Peer Y."/>
            <person name="Rokhsar D."/>
        </authorList>
    </citation>
    <scope>NUCLEOTIDE SEQUENCE [LARGE SCALE GENOMIC DNA]</scope>
    <source>
        <strain evidence="3">cv. Nisqually</strain>
    </source>
</reference>
<organism evidence="2 3">
    <name type="scientific">Populus trichocarpa</name>
    <name type="common">Western balsam poplar</name>
    <name type="synonym">Populus balsamifera subsp. trichocarpa</name>
    <dbReference type="NCBI Taxonomy" id="3694"/>
    <lineage>
        <taxon>Eukaryota</taxon>
        <taxon>Viridiplantae</taxon>
        <taxon>Streptophyta</taxon>
        <taxon>Embryophyta</taxon>
        <taxon>Tracheophyta</taxon>
        <taxon>Spermatophyta</taxon>
        <taxon>Magnoliopsida</taxon>
        <taxon>eudicotyledons</taxon>
        <taxon>Gunneridae</taxon>
        <taxon>Pentapetalae</taxon>
        <taxon>rosids</taxon>
        <taxon>fabids</taxon>
        <taxon>Malpighiales</taxon>
        <taxon>Salicaceae</taxon>
        <taxon>Saliceae</taxon>
        <taxon>Populus</taxon>
    </lineage>
</organism>
<accession>A0A2K2CBH9</accession>
<evidence type="ECO:0000313" key="3">
    <source>
        <dbReference type="Proteomes" id="UP000006729"/>
    </source>
</evidence>
<dbReference type="InParanoid" id="A0A2K2CBH9"/>
<keyword evidence="1" id="KW-0472">Membrane</keyword>